<accession>A0ABD0VJB1</accession>
<dbReference type="AlphaFoldDB" id="A0ABD0VJB1"/>
<sequence length="101" mass="11650">MGKERNKKDKTLLGKLFSFHILHSTRYHPKQKETVGEEEALIPDPIPIPQQSQFDQLEPELVIWIALEIGSFSPTRLYHATRIATQRSIPAVLTRHPTPER</sequence>
<proteinExistence type="predicted"/>
<evidence type="ECO:0000313" key="2">
    <source>
        <dbReference type="Proteomes" id="UP001552299"/>
    </source>
</evidence>
<keyword evidence="2" id="KW-1185">Reference proteome</keyword>
<reference evidence="1 2" key="1">
    <citation type="journal article" date="2024" name="Plant Biotechnol. J.">
        <title>Dendrobium thyrsiflorum genome and its molecular insights into genes involved in important horticultural traits.</title>
        <authorList>
            <person name="Chen B."/>
            <person name="Wang J.Y."/>
            <person name="Zheng P.J."/>
            <person name="Li K.L."/>
            <person name="Liang Y.M."/>
            <person name="Chen X.F."/>
            <person name="Zhang C."/>
            <person name="Zhao X."/>
            <person name="He X."/>
            <person name="Zhang G.Q."/>
            <person name="Liu Z.J."/>
            <person name="Xu Q."/>
        </authorList>
    </citation>
    <scope>NUCLEOTIDE SEQUENCE [LARGE SCALE GENOMIC DNA]</scope>
    <source>
        <strain evidence="1">GZMU011</strain>
    </source>
</reference>
<dbReference type="EMBL" id="JANQDX010000006">
    <property type="protein sequence ID" value="KAL0922752.1"/>
    <property type="molecule type" value="Genomic_DNA"/>
</dbReference>
<comment type="caution">
    <text evidence="1">The sequence shown here is derived from an EMBL/GenBank/DDBJ whole genome shotgun (WGS) entry which is preliminary data.</text>
</comment>
<dbReference type="Proteomes" id="UP001552299">
    <property type="component" value="Unassembled WGS sequence"/>
</dbReference>
<organism evidence="1 2">
    <name type="scientific">Dendrobium thyrsiflorum</name>
    <name type="common">Pinecone-like raceme dendrobium</name>
    <name type="synonym">Orchid</name>
    <dbReference type="NCBI Taxonomy" id="117978"/>
    <lineage>
        <taxon>Eukaryota</taxon>
        <taxon>Viridiplantae</taxon>
        <taxon>Streptophyta</taxon>
        <taxon>Embryophyta</taxon>
        <taxon>Tracheophyta</taxon>
        <taxon>Spermatophyta</taxon>
        <taxon>Magnoliopsida</taxon>
        <taxon>Liliopsida</taxon>
        <taxon>Asparagales</taxon>
        <taxon>Orchidaceae</taxon>
        <taxon>Epidendroideae</taxon>
        <taxon>Malaxideae</taxon>
        <taxon>Dendrobiinae</taxon>
        <taxon>Dendrobium</taxon>
    </lineage>
</organism>
<name>A0ABD0VJB1_DENTH</name>
<gene>
    <name evidence="1" type="ORF">M5K25_006767</name>
</gene>
<evidence type="ECO:0000313" key="1">
    <source>
        <dbReference type="EMBL" id="KAL0922752.1"/>
    </source>
</evidence>
<protein>
    <submittedName>
        <fullName evidence="1">Uncharacterized protein</fullName>
    </submittedName>
</protein>